<dbReference type="Proteomes" id="UP000242656">
    <property type="component" value="Unassembled WGS sequence"/>
</dbReference>
<dbReference type="Gene3D" id="3.30.420.10">
    <property type="entry name" value="Ribonuclease H-like superfamily/Ribonuclease H"/>
    <property type="match status" value="1"/>
</dbReference>
<comment type="function">
    <text evidence="1">Involved in the transposition of the insertion sequence.</text>
</comment>
<reference evidence="3 4" key="1">
    <citation type="submission" date="2017-09" db="EMBL/GenBank/DDBJ databases">
        <title>Large-scale bioinformatics analysis of Bacillus genomes uncovers conserved roles of natural products in bacterial physiology.</title>
        <authorList>
            <consortium name="Agbiome Team Llc"/>
            <person name="Bleich R.M."/>
            <person name="Grubbs K.J."/>
            <person name="Santa Maria K.C."/>
            <person name="Allen S.E."/>
            <person name="Farag S."/>
            <person name="Shank E.A."/>
            <person name="Bowers A."/>
        </authorList>
    </citation>
    <scope>NUCLEOTIDE SEQUENCE [LARGE SCALE GENOMIC DNA]</scope>
    <source>
        <strain evidence="3 4">AFS083043</strain>
    </source>
</reference>
<dbReference type="InterPro" id="IPR050900">
    <property type="entry name" value="Transposase_IS3/IS150/IS904"/>
</dbReference>
<evidence type="ECO:0000256" key="1">
    <source>
        <dbReference type="ARBA" id="ARBA00002286"/>
    </source>
</evidence>
<sequence>MCTKTAKSVRSEADQQLKKVIQSIHLKYKQYGYPRMKIALQEEGFFVNHKKVYRLMSELNIQSIIRKKRRFFKGNYSNTFPNVLNRKFKNRKQNEALVTDITYLRIQDGFRYLSVVQDIYNNEIVSWKISRRNDNELVLDTLENLVQKRDVRGTILHSDQGFQYTSHVYNKRLSDLGIIGSHSRKGNCHDNACIESFFSHFKSEMLYLHHFKTEEEVVQAIEEYIYFYNYKRFQKRLNHRAPIEYRISMAA</sequence>
<dbReference type="InterPro" id="IPR048020">
    <property type="entry name" value="Transpos_IS3"/>
</dbReference>
<feature type="domain" description="Integrase catalytic" evidence="2">
    <location>
        <begin position="77"/>
        <end position="250"/>
    </location>
</feature>
<protein>
    <submittedName>
        <fullName evidence="3">IS3 family transposase</fullName>
    </submittedName>
</protein>
<accession>A0A2B0LAQ8</accession>
<name>A0A2B0LAQ8_BACCE</name>
<organism evidence="3 4">
    <name type="scientific">Bacillus cereus</name>
    <dbReference type="NCBI Taxonomy" id="1396"/>
    <lineage>
        <taxon>Bacteria</taxon>
        <taxon>Bacillati</taxon>
        <taxon>Bacillota</taxon>
        <taxon>Bacilli</taxon>
        <taxon>Bacillales</taxon>
        <taxon>Bacillaceae</taxon>
        <taxon>Bacillus</taxon>
        <taxon>Bacillus cereus group</taxon>
    </lineage>
</organism>
<dbReference type="Pfam" id="PF00665">
    <property type="entry name" value="rve"/>
    <property type="match status" value="1"/>
</dbReference>
<dbReference type="PANTHER" id="PTHR46889:SF4">
    <property type="entry name" value="TRANSPOSASE INSO FOR INSERTION SEQUENCE ELEMENT IS911B-RELATED"/>
    <property type="match status" value="1"/>
</dbReference>
<dbReference type="SUPFAM" id="SSF53098">
    <property type="entry name" value="Ribonuclease H-like"/>
    <property type="match status" value="1"/>
</dbReference>
<gene>
    <name evidence="3" type="ORF">COI93_24460</name>
</gene>
<dbReference type="InterPro" id="IPR025948">
    <property type="entry name" value="HTH-like_dom"/>
</dbReference>
<dbReference type="InterPro" id="IPR012337">
    <property type="entry name" value="RNaseH-like_sf"/>
</dbReference>
<dbReference type="EMBL" id="NUWN01000171">
    <property type="protein sequence ID" value="PFK27904.1"/>
    <property type="molecule type" value="Genomic_DNA"/>
</dbReference>
<dbReference type="Pfam" id="PF13333">
    <property type="entry name" value="rve_2"/>
    <property type="match status" value="1"/>
</dbReference>
<evidence type="ECO:0000259" key="2">
    <source>
        <dbReference type="PROSITE" id="PS50994"/>
    </source>
</evidence>
<dbReference type="GO" id="GO:0015074">
    <property type="term" value="P:DNA integration"/>
    <property type="evidence" value="ECO:0007669"/>
    <property type="project" value="InterPro"/>
</dbReference>
<dbReference type="InterPro" id="IPR036397">
    <property type="entry name" value="RNaseH_sf"/>
</dbReference>
<comment type="caution">
    <text evidence="3">The sequence shown here is derived from an EMBL/GenBank/DDBJ whole genome shotgun (WGS) entry which is preliminary data.</text>
</comment>
<evidence type="ECO:0000313" key="3">
    <source>
        <dbReference type="EMBL" id="PFK27904.1"/>
    </source>
</evidence>
<dbReference type="NCBIfam" id="NF033516">
    <property type="entry name" value="transpos_IS3"/>
    <property type="match status" value="1"/>
</dbReference>
<proteinExistence type="predicted"/>
<dbReference type="GO" id="GO:0003676">
    <property type="term" value="F:nucleic acid binding"/>
    <property type="evidence" value="ECO:0007669"/>
    <property type="project" value="InterPro"/>
</dbReference>
<dbReference type="AlphaFoldDB" id="A0A2B0LAQ8"/>
<dbReference type="PANTHER" id="PTHR46889">
    <property type="entry name" value="TRANSPOSASE INSF FOR INSERTION SEQUENCE IS3B-RELATED"/>
    <property type="match status" value="1"/>
</dbReference>
<dbReference type="Pfam" id="PF13276">
    <property type="entry name" value="HTH_21"/>
    <property type="match status" value="1"/>
</dbReference>
<dbReference type="InterPro" id="IPR001584">
    <property type="entry name" value="Integrase_cat-core"/>
</dbReference>
<dbReference type="PROSITE" id="PS50994">
    <property type="entry name" value="INTEGRASE"/>
    <property type="match status" value="1"/>
</dbReference>
<evidence type="ECO:0000313" key="4">
    <source>
        <dbReference type="Proteomes" id="UP000242656"/>
    </source>
</evidence>